<dbReference type="PANTHER" id="PTHR18919:SF107">
    <property type="entry name" value="ACETYL-COA ACETYLTRANSFERASE, CYTOSOLIC"/>
    <property type="match status" value="1"/>
</dbReference>
<feature type="active site" description="Acyl-thioester intermediate" evidence="6">
    <location>
        <position position="88"/>
    </location>
</feature>
<dbReference type="PATRIC" id="fig|396268.3.peg.534"/>
<comment type="caution">
    <text evidence="10">The sequence shown here is derived from an EMBL/GenBank/DDBJ whole genome shotgun (WGS) entry which is preliminary data.</text>
</comment>
<feature type="domain" description="Thiolase C-terminal" evidence="9">
    <location>
        <begin position="271"/>
        <end position="390"/>
    </location>
</feature>
<dbReference type="InterPro" id="IPR020617">
    <property type="entry name" value="Thiolase_C"/>
</dbReference>
<dbReference type="PIRSF" id="PIRSF000429">
    <property type="entry name" value="Ac-CoA_Ac_transf"/>
    <property type="match status" value="1"/>
</dbReference>
<name>A0A0R2IAE3_9LACO</name>
<dbReference type="NCBIfam" id="TIGR01930">
    <property type="entry name" value="AcCoA-C-Actrans"/>
    <property type="match status" value="1"/>
</dbReference>
<dbReference type="CDD" id="cd00751">
    <property type="entry name" value="thiolase"/>
    <property type="match status" value="1"/>
</dbReference>
<dbReference type="STRING" id="396268.IV45_GL000527"/>
<evidence type="ECO:0000256" key="7">
    <source>
        <dbReference type="RuleBase" id="RU003557"/>
    </source>
</evidence>
<dbReference type="PROSITE" id="PS00099">
    <property type="entry name" value="THIOLASE_3"/>
    <property type="match status" value="1"/>
</dbReference>
<proteinExistence type="inferred from homology"/>
<dbReference type="GO" id="GO:0003985">
    <property type="term" value="F:acetyl-CoA C-acetyltransferase activity"/>
    <property type="evidence" value="ECO:0007669"/>
    <property type="project" value="UniProtKB-EC"/>
</dbReference>
<evidence type="ECO:0000256" key="5">
    <source>
        <dbReference type="ARBA" id="ARBA00030755"/>
    </source>
</evidence>
<keyword evidence="4 7" id="KW-0012">Acyltransferase</keyword>
<feature type="active site" description="Proton acceptor" evidence="6">
    <location>
        <position position="378"/>
    </location>
</feature>
<dbReference type="SUPFAM" id="SSF53901">
    <property type="entry name" value="Thiolase-like"/>
    <property type="match status" value="2"/>
</dbReference>
<evidence type="ECO:0000313" key="11">
    <source>
        <dbReference type="Proteomes" id="UP000050934"/>
    </source>
</evidence>
<dbReference type="Pfam" id="PF00108">
    <property type="entry name" value="Thiolase_N"/>
    <property type="match status" value="1"/>
</dbReference>
<evidence type="ECO:0000256" key="3">
    <source>
        <dbReference type="ARBA" id="ARBA00022679"/>
    </source>
</evidence>
<dbReference type="InterPro" id="IPR020616">
    <property type="entry name" value="Thiolase_N"/>
</dbReference>
<evidence type="ECO:0000313" key="10">
    <source>
        <dbReference type="EMBL" id="KRN58900.1"/>
    </source>
</evidence>
<dbReference type="InterPro" id="IPR020613">
    <property type="entry name" value="Thiolase_CS"/>
</dbReference>
<dbReference type="OrthoDB" id="9764892at2"/>
<evidence type="ECO:0000259" key="9">
    <source>
        <dbReference type="Pfam" id="PF02803"/>
    </source>
</evidence>
<organism evidence="10 11">
    <name type="scientific">Limosilactobacillus secaliphilus</name>
    <dbReference type="NCBI Taxonomy" id="396268"/>
    <lineage>
        <taxon>Bacteria</taxon>
        <taxon>Bacillati</taxon>
        <taxon>Bacillota</taxon>
        <taxon>Bacilli</taxon>
        <taxon>Lactobacillales</taxon>
        <taxon>Lactobacillaceae</taxon>
        <taxon>Limosilactobacillus</taxon>
    </lineage>
</organism>
<dbReference type="EMBL" id="JQBW01000009">
    <property type="protein sequence ID" value="KRN58900.1"/>
    <property type="molecule type" value="Genomic_DNA"/>
</dbReference>
<evidence type="ECO:0000256" key="1">
    <source>
        <dbReference type="ARBA" id="ARBA00010982"/>
    </source>
</evidence>
<evidence type="ECO:0000256" key="6">
    <source>
        <dbReference type="PIRSR" id="PIRSR000429-1"/>
    </source>
</evidence>
<evidence type="ECO:0000256" key="4">
    <source>
        <dbReference type="ARBA" id="ARBA00023315"/>
    </source>
</evidence>
<dbReference type="InterPro" id="IPR002155">
    <property type="entry name" value="Thiolase"/>
</dbReference>
<dbReference type="InterPro" id="IPR020610">
    <property type="entry name" value="Thiolase_AS"/>
</dbReference>
<sequence length="391" mass="41598">MKKVVFVAAKRTPIGKLGGSLASLSAVDLGAIAIKAALQEAQLTGKQVEEVFFGNVLQAGNGQNPARQAAIHAGLPFAVPATTINDVCGSGMQAIRLAAWSIMTGQNQVVVAGGMESMSNAPYLLPKARFGYRFGNDTLIDSLYHDGLEDAFYHYPMGQTAENLLAKYPLSREALDRFALRSHQLAGQAQQAGAFHDEMVPVTVKDRHGKTTVIDRDENVRNTDMEQLSRLKPVFKPDGQVTAGNSSSLNDGAAAVVITSEDFAEEQHLPILGYLSASSIVGVDPQIMGIGPLPASQKLLKEEQLTMEQIDCVELNEAFSAPTLVVIQQLGVDERKVNPRGGALALGHPLGASGARIIVTLLHEMNQNHWHKGLATLCIGGGMGAACLIES</sequence>
<dbReference type="Pfam" id="PF02803">
    <property type="entry name" value="Thiolase_C"/>
    <property type="match status" value="1"/>
</dbReference>
<dbReference type="Proteomes" id="UP000050934">
    <property type="component" value="Unassembled WGS sequence"/>
</dbReference>
<dbReference type="InterPro" id="IPR020615">
    <property type="entry name" value="Thiolase_acyl_enz_int_AS"/>
</dbReference>
<dbReference type="AlphaFoldDB" id="A0A0R2IAE3"/>
<keyword evidence="11" id="KW-1185">Reference proteome</keyword>
<reference evidence="10 11" key="1">
    <citation type="journal article" date="2015" name="Genome Announc.">
        <title>Expanding the biotechnology potential of lactobacilli through comparative genomics of 213 strains and associated genera.</title>
        <authorList>
            <person name="Sun Z."/>
            <person name="Harris H.M."/>
            <person name="McCann A."/>
            <person name="Guo C."/>
            <person name="Argimon S."/>
            <person name="Zhang W."/>
            <person name="Yang X."/>
            <person name="Jeffery I.B."/>
            <person name="Cooney J.C."/>
            <person name="Kagawa T.F."/>
            <person name="Liu W."/>
            <person name="Song Y."/>
            <person name="Salvetti E."/>
            <person name="Wrobel A."/>
            <person name="Rasinkangas P."/>
            <person name="Parkhill J."/>
            <person name="Rea M.C."/>
            <person name="O'Sullivan O."/>
            <person name="Ritari J."/>
            <person name="Douillard F.P."/>
            <person name="Paul Ross R."/>
            <person name="Yang R."/>
            <person name="Briner A.E."/>
            <person name="Felis G.E."/>
            <person name="de Vos W.M."/>
            <person name="Barrangou R."/>
            <person name="Klaenhammer T.R."/>
            <person name="Caufield P.W."/>
            <person name="Cui Y."/>
            <person name="Zhang H."/>
            <person name="O'Toole P.W."/>
        </authorList>
    </citation>
    <scope>NUCLEOTIDE SEQUENCE [LARGE SCALE GENOMIC DNA]</scope>
    <source>
        <strain evidence="10 11">DSM 17896</strain>
    </source>
</reference>
<protein>
    <recommendedName>
        <fullName evidence="2">acetyl-CoA C-acetyltransferase</fullName>
        <ecNumber evidence="2">2.3.1.9</ecNumber>
    </recommendedName>
    <alternativeName>
        <fullName evidence="5">Acetoacetyl-CoA thiolase</fullName>
    </alternativeName>
</protein>
<feature type="domain" description="Thiolase N-terminal" evidence="8">
    <location>
        <begin position="4"/>
        <end position="262"/>
    </location>
</feature>
<dbReference type="PROSITE" id="PS00098">
    <property type="entry name" value="THIOLASE_1"/>
    <property type="match status" value="1"/>
</dbReference>
<dbReference type="Gene3D" id="3.40.47.10">
    <property type="match status" value="2"/>
</dbReference>
<dbReference type="PROSITE" id="PS00737">
    <property type="entry name" value="THIOLASE_2"/>
    <property type="match status" value="1"/>
</dbReference>
<accession>A0A0R2IAE3</accession>
<dbReference type="InterPro" id="IPR016039">
    <property type="entry name" value="Thiolase-like"/>
</dbReference>
<gene>
    <name evidence="10" type="ORF">IV45_GL000527</name>
</gene>
<dbReference type="PANTHER" id="PTHR18919">
    <property type="entry name" value="ACETYL-COA C-ACYLTRANSFERASE"/>
    <property type="match status" value="1"/>
</dbReference>
<evidence type="ECO:0000259" key="8">
    <source>
        <dbReference type="Pfam" id="PF00108"/>
    </source>
</evidence>
<dbReference type="FunFam" id="3.40.47.10:FF:000010">
    <property type="entry name" value="Acetyl-CoA acetyltransferase (Thiolase)"/>
    <property type="match status" value="1"/>
</dbReference>
<keyword evidence="3 7" id="KW-0808">Transferase</keyword>
<dbReference type="EC" id="2.3.1.9" evidence="2"/>
<comment type="similarity">
    <text evidence="1 7">Belongs to the thiolase-like superfamily. Thiolase family.</text>
</comment>
<feature type="active site" description="Proton acceptor" evidence="6">
    <location>
        <position position="348"/>
    </location>
</feature>
<dbReference type="RefSeq" id="WP_057741173.1">
    <property type="nucleotide sequence ID" value="NZ_JQBW01000009.1"/>
</dbReference>
<evidence type="ECO:0000256" key="2">
    <source>
        <dbReference type="ARBA" id="ARBA00012705"/>
    </source>
</evidence>